<comment type="caution">
    <text evidence="3">The sequence shown here is derived from an EMBL/GenBank/DDBJ whole genome shotgun (WGS) entry which is preliminary data.</text>
</comment>
<dbReference type="PANTHER" id="PTHR34033:SF1">
    <property type="entry name" value="AP-5 COMPLEX SUBUNIT BETA-1"/>
    <property type="match status" value="1"/>
</dbReference>
<organism evidence="3 4">
    <name type="scientific">Lymnaea stagnalis</name>
    <name type="common">Great pond snail</name>
    <name type="synonym">Helix stagnalis</name>
    <dbReference type="NCBI Taxonomy" id="6523"/>
    <lineage>
        <taxon>Eukaryota</taxon>
        <taxon>Metazoa</taxon>
        <taxon>Spiralia</taxon>
        <taxon>Lophotrochozoa</taxon>
        <taxon>Mollusca</taxon>
        <taxon>Gastropoda</taxon>
        <taxon>Heterobranchia</taxon>
        <taxon>Euthyneura</taxon>
        <taxon>Panpulmonata</taxon>
        <taxon>Hygrophila</taxon>
        <taxon>Lymnaeoidea</taxon>
        <taxon>Lymnaeidae</taxon>
        <taxon>Lymnaea</taxon>
    </lineage>
</organism>
<evidence type="ECO:0000313" key="4">
    <source>
        <dbReference type="Proteomes" id="UP001497497"/>
    </source>
</evidence>
<evidence type="ECO:0000259" key="2">
    <source>
        <dbReference type="Pfam" id="PF21590"/>
    </source>
</evidence>
<dbReference type="InterPro" id="IPR048981">
    <property type="entry name" value="AP5B1_C"/>
</dbReference>
<gene>
    <name evidence="3" type="ORF">GSLYS_00002361001</name>
</gene>
<dbReference type="Proteomes" id="UP001497497">
    <property type="component" value="Unassembled WGS sequence"/>
</dbReference>
<dbReference type="PANTHER" id="PTHR34033">
    <property type="entry name" value="AP-5 COMPLEX SUBUNIT BETA-1"/>
    <property type="match status" value="1"/>
</dbReference>
<evidence type="ECO:0000259" key="1">
    <source>
        <dbReference type="Pfam" id="PF21588"/>
    </source>
</evidence>
<name>A0AAV2H7J5_LYMST</name>
<feature type="domain" description="AP5B1 middle" evidence="1">
    <location>
        <begin position="227"/>
        <end position="584"/>
    </location>
</feature>
<keyword evidence="4" id="KW-1185">Reference proteome</keyword>
<feature type="domain" description="AP5B1 C-terminal" evidence="2">
    <location>
        <begin position="834"/>
        <end position="878"/>
    </location>
</feature>
<dbReference type="InterPro" id="IPR048979">
    <property type="entry name" value="AP5B1_middle"/>
</dbReference>
<evidence type="ECO:0000313" key="3">
    <source>
        <dbReference type="EMBL" id="CAL1528191.1"/>
    </source>
</evidence>
<accession>A0AAV2H7J5</accession>
<dbReference type="GO" id="GO:0030119">
    <property type="term" value="C:AP-type membrane coat adaptor complex"/>
    <property type="evidence" value="ECO:0007669"/>
    <property type="project" value="TreeGrafter"/>
</dbReference>
<sequence length="883" mass="100534">MSSQKQRKATEDGRSVMDKIRTSLFTGTTAKLFEDDYFIFELIKLLYDDSLDVHTKVEILTIIEQHACGALPTNSIDQVVTALVAIFQGLVTSSSSFAIATQLLITVTTVFVSNEELMHSELCTNFVNQLTALVTKINNVSTRRLRACCCQCLAQLVMWKPGLLWRWRDVLAKLMKDEKTDICQDYMHLLISIISNPDPMEISEQTRVGEQMDKKLAAMTGTPREGKDILPAVSHIMDNMLLLTPPGLTTVTCSIAKIIKTVQDIPPTIFKPLMLQFLSSMDPMIIYLMLHIQKEFRGSILSTSEERLVLKRALECVNLPTIGPYTRLIICQLILSYLQDEQTKSVADVMMRDMLPVVFDPLDLHTCKLGLISHCVSPEYQDLSRDFHYLTQLAETTGGARVSRALFHILYLHVTGRNSETVHNHILRITKKLFQNFPHRIPMIVDFLRAVKSHQPHSELHKEILSLLHDTVLSLPINTLLGNYQSYLQLLVLSAQDKSMMQQKPLRRLLELVEEAKVKDLDDWALGCLVLSICRTMMLHHHTDILYSPMGDLLFVMMNTFGDSDIMDHARFYYALLTLNSDAKAKETIGAALFEGLRLGENIADFFPGSVIQTAPAEIVVLDLPPITWTRDSIDVEYELTHDKMDFDFPLPVTDGLEDYWEQLSYLRSTLKCNIKANLVKESDMDHVVAVSFLVSDENSLSFSQDVYLPHMNRSVAYAVSYKVIPKVPLPVSVGARAVFGYDKTTYECELSPIKFDPEDFLLPFPWQKFNIQDKQIFFKKHWENFSTKSTDKNQGVESVKILKCSRHFLMETWRNALVFSGPESGGDDEYGSDRYIFFLPPRFHILLMVRDRTTDTVVEITSDYWPALGYLDAYLEKLASAP</sequence>
<dbReference type="InterPro" id="IPR016024">
    <property type="entry name" value="ARM-type_fold"/>
</dbReference>
<protein>
    <recommendedName>
        <fullName evidence="5">AP-5 complex subunit beta-1</fullName>
    </recommendedName>
</protein>
<evidence type="ECO:0008006" key="5">
    <source>
        <dbReference type="Google" id="ProtNLM"/>
    </source>
</evidence>
<reference evidence="3 4" key="1">
    <citation type="submission" date="2024-04" db="EMBL/GenBank/DDBJ databases">
        <authorList>
            <consortium name="Genoscope - CEA"/>
            <person name="William W."/>
        </authorList>
    </citation>
    <scope>NUCLEOTIDE SEQUENCE [LARGE SCALE GENOMIC DNA]</scope>
</reference>
<dbReference type="GO" id="GO:0016197">
    <property type="term" value="P:endosomal transport"/>
    <property type="evidence" value="ECO:0007669"/>
    <property type="project" value="InterPro"/>
</dbReference>
<dbReference type="SUPFAM" id="SSF48371">
    <property type="entry name" value="ARM repeat"/>
    <property type="match status" value="1"/>
</dbReference>
<dbReference type="GO" id="GO:0005765">
    <property type="term" value="C:lysosomal membrane"/>
    <property type="evidence" value="ECO:0007669"/>
    <property type="project" value="TreeGrafter"/>
</dbReference>
<dbReference type="EMBL" id="CAXITT010000028">
    <property type="protein sequence ID" value="CAL1528191.1"/>
    <property type="molecule type" value="Genomic_DNA"/>
</dbReference>
<dbReference type="Pfam" id="PF21590">
    <property type="entry name" value="AP5B1_C"/>
    <property type="match status" value="1"/>
</dbReference>
<dbReference type="Pfam" id="PF21588">
    <property type="entry name" value="AP5B1_middle"/>
    <property type="match status" value="1"/>
</dbReference>
<dbReference type="AlphaFoldDB" id="A0AAV2H7J5"/>
<proteinExistence type="predicted"/>
<dbReference type="InterPro" id="IPR038741">
    <property type="entry name" value="AP5B1"/>
</dbReference>